<protein>
    <recommendedName>
        <fullName evidence="2">Thioredoxin domain-containing protein</fullName>
    </recommendedName>
</protein>
<evidence type="ECO:0000256" key="1">
    <source>
        <dbReference type="SAM" id="SignalP"/>
    </source>
</evidence>
<keyword evidence="1" id="KW-0732">Signal</keyword>
<feature type="signal peptide" evidence="1">
    <location>
        <begin position="1"/>
        <end position="18"/>
    </location>
</feature>
<dbReference type="InterPro" id="IPR013766">
    <property type="entry name" value="Thioredoxin_domain"/>
</dbReference>
<name>A0ABN1MPQ8_9FLAO</name>
<dbReference type="RefSeq" id="WP_343786635.1">
    <property type="nucleotide sequence ID" value="NZ_BAAAFH010000011.1"/>
</dbReference>
<proteinExistence type="predicted"/>
<comment type="caution">
    <text evidence="3">The sequence shown here is derived from an EMBL/GenBank/DDBJ whole genome shotgun (WGS) entry which is preliminary data.</text>
</comment>
<reference evidence="3 4" key="1">
    <citation type="journal article" date="2019" name="Int. J. Syst. Evol. Microbiol.">
        <title>The Global Catalogue of Microorganisms (GCM) 10K type strain sequencing project: providing services to taxonomists for standard genome sequencing and annotation.</title>
        <authorList>
            <consortium name="The Broad Institute Genomics Platform"/>
            <consortium name="The Broad Institute Genome Sequencing Center for Infectious Disease"/>
            <person name="Wu L."/>
            <person name="Ma J."/>
        </authorList>
    </citation>
    <scope>NUCLEOTIDE SEQUENCE [LARGE SCALE GENOMIC DNA]</scope>
    <source>
        <strain evidence="3 4">JCM 16083</strain>
    </source>
</reference>
<dbReference type="PANTHER" id="PTHR42852">
    <property type="entry name" value="THIOL:DISULFIDE INTERCHANGE PROTEIN DSBE"/>
    <property type="match status" value="1"/>
</dbReference>
<dbReference type="CDD" id="cd02966">
    <property type="entry name" value="TlpA_like_family"/>
    <property type="match status" value="1"/>
</dbReference>
<dbReference type="Gene3D" id="3.40.30.10">
    <property type="entry name" value="Glutaredoxin"/>
    <property type="match status" value="1"/>
</dbReference>
<dbReference type="Proteomes" id="UP001501126">
    <property type="component" value="Unassembled WGS sequence"/>
</dbReference>
<dbReference type="Pfam" id="PF14289">
    <property type="entry name" value="DUF4369"/>
    <property type="match status" value="1"/>
</dbReference>
<gene>
    <name evidence="3" type="ORF">GCM10009118_17070</name>
</gene>
<feature type="chain" id="PRO_5047204860" description="Thioredoxin domain-containing protein" evidence="1">
    <location>
        <begin position="19"/>
        <end position="496"/>
    </location>
</feature>
<dbReference type="InterPro" id="IPR050553">
    <property type="entry name" value="Thioredoxin_ResA/DsbE_sf"/>
</dbReference>
<evidence type="ECO:0000313" key="3">
    <source>
        <dbReference type="EMBL" id="GAA0875298.1"/>
    </source>
</evidence>
<dbReference type="SUPFAM" id="SSF52833">
    <property type="entry name" value="Thioredoxin-like"/>
    <property type="match status" value="1"/>
</dbReference>
<organism evidence="3 4">
    <name type="scientific">Wandonia haliotis</name>
    <dbReference type="NCBI Taxonomy" id="574963"/>
    <lineage>
        <taxon>Bacteria</taxon>
        <taxon>Pseudomonadati</taxon>
        <taxon>Bacteroidota</taxon>
        <taxon>Flavobacteriia</taxon>
        <taxon>Flavobacteriales</taxon>
        <taxon>Crocinitomicaceae</taxon>
        <taxon>Wandonia</taxon>
    </lineage>
</organism>
<evidence type="ECO:0000259" key="2">
    <source>
        <dbReference type="PROSITE" id="PS51352"/>
    </source>
</evidence>
<dbReference type="InterPro" id="IPR036249">
    <property type="entry name" value="Thioredoxin-like_sf"/>
</dbReference>
<dbReference type="Pfam" id="PF17127">
    <property type="entry name" value="DUF5106"/>
    <property type="match status" value="1"/>
</dbReference>
<dbReference type="InterPro" id="IPR000866">
    <property type="entry name" value="AhpC/TSA"/>
</dbReference>
<keyword evidence="4" id="KW-1185">Reference proteome</keyword>
<accession>A0ABN1MPQ8</accession>
<dbReference type="PROSITE" id="PS51352">
    <property type="entry name" value="THIOREDOXIN_2"/>
    <property type="match status" value="1"/>
</dbReference>
<dbReference type="EMBL" id="BAAAFH010000011">
    <property type="protein sequence ID" value="GAA0875298.1"/>
    <property type="molecule type" value="Genomic_DNA"/>
</dbReference>
<dbReference type="InterPro" id="IPR025380">
    <property type="entry name" value="DUF4369"/>
</dbReference>
<dbReference type="Pfam" id="PF00578">
    <property type="entry name" value="AhpC-TSA"/>
    <property type="match status" value="1"/>
</dbReference>
<evidence type="ECO:0000313" key="4">
    <source>
        <dbReference type="Proteomes" id="UP001501126"/>
    </source>
</evidence>
<dbReference type="PANTHER" id="PTHR42852:SF13">
    <property type="entry name" value="PROTEIN DIPZ"/>
    <property type="match status" value="1"/>
</dbReference>
<sequence>MKRLLLLTLLVITFGASAQTIKFRISGHQDTTINLIRYVGNKLYMADTAEMKNGVVVFDGSKHDPGIMAVYFPDQKYAEFIYNKEEIDISFTYPNFIPSMKVQKSKENKLFIDYIRYMGEMRQKSEAASKKENGKEEVKKMGEEVKAYQDKLVQENPETFVSKIINMSRDVDIPEPPKNEDGSLKDSSFSYHYFRAHYFDNIDLKDDRLVNTPVFHNKLEYYFSDKMLIQIPDTVVKYAFDLVDRLQPGSEMFKYVVHFITYKYETSKIMGHDKVFVEMALKYYCPGYKEGNSIATWMKQDKLETMCERAEILQHLVIGVRPPNISLRDTTDVNWLNFYDLDADYTILYFWDPECGHCKKDTPKLAKLYNEKFKERNVEIFAVGKATGEDFEKWKKFIHDNNLSFINVGLTQSLYDAASKDWRQFIPKYTNVQSLNYSEHYDIYATPKVFLLDKDKKIIAKSLSIGQLEELLDRLQDVPDAPKLFPVEKEKEEEKE</sequence>
<feature type="domain" description="Thioredoxin" evidence="2">
    <location>
        <begin position="316"/>
        <end position="477"/>
    </location>
</feature>
<dbReference type="InterPro" id="IPR033395">
    <property type="entry name" value="DUF5106"/>
</dbReference>